<dbReference type="Gene3D" id="1.20.5.1930">
    <property type="match status" value="1"/>
</dbReference>
<evidence type="ECO:0000313" key="12">
    <source>
        <dbReference type="Proteomes" id="UP000249915"/>
    </source>
</evidence>
<evidence type="ECO:0000256" key="2">
    <source>
        <dbReference type="ARBA" id="ARBA00012438"/>
    </source>
</evidence>
<keyword evidence="9" id="KW-0812">Transmembrane</keyword>
<feature type="transmembrane region" description="Helical" evidence="9">
    <location>
        <begin position="159"/>
        <end position="183"/>
    </location>
</feature>
<evidence type="ECO:0000313" key="11">
    <source>
        <dbReference type="EMBL" id="PXY19108.1"/>
    </source>
</evidence>
<evidence type="ECO:0000256" key="8">
    <source>
        <dbReference type="ARBA" id="ARBA00023012"/>
    </source>
</evidence>
<comment type="caution">
    <text evidence="11">The sequence shown here is derived from an EMBL/GenBank/DDBJ whole genome shotgun (WGS) entry which is preliminary data.</text>
</comment>
<keyword evidence="4" id="KW-0808">Transferase</keyword>
<sequence>MIRRILGPVVDRSTYRRWTYLILGGALFVPYLLFGAIVVPSVVPMAAGVGAAVVIGGAAALAVLAATSVLPAVRALETAAVRELLGDPVPDAAGAAADGAARVRSGVLFAAHVLTGGVLSAVSLVLPVVFVLSLAVPFTGRFGVGAEGSTAFPQGWASAWLPAASLLAMLALFHAVSAAGALLTRLAVALLGLSPTDRIAALERRTERLAERNRLARELHDSVGHALSVVSLQAGAARRTLRRDPDTAEQALLAIEDSARAALDDLDHVLGLLREQTPERAPRAELTRLPSLVAATREAGMTVECDVRGDLAAVGPVVSREAYRIVQESLTNALRHAGKVPVTVAVHVSGGELALRVRNPLGAASGARRRSGGGSGLRGITERAELLGGRVRTGRQGEAWEVAVWLPTGRRGEGA</sequence>
<evidence type="ECO:0000259" key="10">
    <source>
        <dbReference type="Pfam" id="PF07730"/>
    </source>
</evidence>
<dbReference type="GO" id="GO:0016020">
    <property type="term" value="C:membrane"/>
    <property type="evidence" value="ECO:0007669"/>
    <property type="project" value="InterPro"/>
</dbReference>
<keyword evidence="6 11" id="KW-0418">Kinase</keyword>
<evidence type="ECO:0000256" key="6">
    <source>
        <dbReference type="ARBA" id="ARBA00022777"/>
    </source>
</evidence>
<keyword evidence="3" id="KW-0597">Phosphoprotein</keyword>
<dbReference type="EMBL" id="MASW01000007">
    <property type="protein sequence ID" value="PXY19108.1"/>
    <property type="molecule type" value="Genomic_DNA"/>
</dbReference>
<dbReference type="OrthoDB" id="227596at2"/>
<evidence type="ECO:0000256" key="9">
    <source>
        <dbReference type="SAM" id="Phobius"/>
    </source>
</evidence>
<reference evidence="11 12" key="1">
    <citation type="submission" date="2016-07" db="EMBL/GenBank/DDBJ databases">
        <title>Draft genome sequence of Prauserella muralis DSM 45305, isolated from a mould-covered wall in an indoor environment.</title>
        <authorList>
            <person name="Ruckert C."/>
            <person name="Albersmeier A."/>
            <person name="Jiang C.-L."/>
            <person name="Jiang Y."/>
            <person name="Kalinowski J."/>
            <person name="Schneider O."/>
            <person name="Winkler A."/>
            <person name="Zotchev S.B."/>
        </authorList>
    </citation>
    <scope>NUCLEOTIDE SEQUENCE [LARGE SCALE GENOMIC DNA]</scope>
    <source>
        <strain evidence="11 12">DSM 45305</strain>
    </source>
</reference>
<dbReference type="GO" id="GO:0046983">
    <property type="term" value="F:protein dimerization activity"/>
    <property type="evidence" value="ECO:0007669"/>
    <property type="project" value="InterPro"/>
</dbReference>
<evidence type="ECO:0000256" key="4">
    <source>
        <dbReference type="ARBA" id="ARBA00022679"/>
    </source>
</evidence>
<accession>A0A2V4AGR5</accession>
<dbReference type="InterPro" id="IPR011712">
    <property type="entry name" value="Sig_transdc_His_kin_sub3_dim/P"/>
</dbReference>
<feature type="transmembrane region" description="Helical" evidence="9">
    <location>
        <begin position="49"/>
        <end position="73"/>
    </location>
</feature>
<dbReference type="AlphaFoldDB" id="A0A2V4AGR5"/>
<gene>
    <name evidence="11" type="ORF">BAY60_30330</name>
</gene>
<comment type="catalytic activity">
    <reaction evidence="1">
        <text>ATP + protein L-histidine = ADP + protein N-phospho-L-histidine.</text>
        <dbReference type="EC" id="2.7.13.3"/>
    </reaction>
</comment>
<keyword evidence="9" id="KW-1133">Transmembrane helix</keyword>
<dbReference type="Pfam" id="PF07730">
    <property type="entry name" value="HisKA_3"/>
    <property type="match status" value="1"/>
</dbReference>
<feature type="domain" description="Signal transduction histidine kinase subgroup 3 dimerisation and phosphoacceptor" evidence="10">
    <location>
        <begin position="211"/>
        <end position="276"/>
    </location>
</feature>
<dbReference type="PANTHER" id="PTHR24421:SF10">
    <property type="entry name" value="NITRATE_NITRITE SENSOR PROTEIN NARQ"/>
    <property type="match status" value="1"/>
</dbReference>
<keyword evidence="7" id="KW-0067">ATP-binding</keyword>
<dbReference type="InterPro" id="IPR036890">
    <property type="entry name" value="HATPase_C_sf"/>
</dbReference>
<dbReference type="SUPFAM" id="SSF55874">
    <property type="entry name" value="ATPase domain of HSP90 chaperone/DNA topoisomerase II/histidine kinase"/>
    <property type="match status" value="1"/>
</dbReference>
<evidence type="ECO:0000256" key="3">
    <source>
        <dbReference type="ARBA" id="ARBA00022553"/>
    </source>
</evidence>
<feature type="transmembrane region" description="Helical" evidence="9">
    <location>
        <begin position="107"/>
        <end position="139"/>
    </location>
</feature>
<proteinExistence type="predicted"/>
<dbReference type="PANTHER" id="PTHR24421">
    <property type="entry name" value="NITRATE/NITRITE SENSOR PROTEIN NARX-RELATED"/>
    <property type="match status" value="1"/>
</dbReference>
<keyword evidence="5" id="KW-0547">Nucleotide-binding</keyword>
<dbReference type="GO" id="GO:0005524">
    <property type="term" value="F:ATP binding"/>
    <property type="evidence" value="ECO:0007669"/>
    <property type="project" value="UniProtKB-KW"/>
</dbReference>
<evidence type="ECO:0000256" key="7">
    <source>
        <dbReference type="ARBA" id="ARBA00022840"/>
    </source>
</evidence>
<dbReference type="EC" id="2.7.13.3" evidence="2"/>
<dbReference type="Proteomes" id="UP000249915">
    <property type="component" value="Unassembled WGS sequence"/>
</dbReference>
<evidence type="ECO:0000256" key="1">
    <source>
        <dbReference type="ARBA" id="ARBA00000085"/>
    </source>
</evidence>
<dbReference type="RefSeq" id="WP_112285035.1">
    <property type="nucleotide sequence ID" value="NZ_MASW01000007.1"/>
</dbReference>
<dbReference type="Gene3D" id="3.30.565.10">
    <property type="entry name" value="Histidine kinase-like ATPase, C-terminal domain"/>
    <property type="match status" value="1"/>
</dbReference>
<name>A0A2V4AGR5_9PSEU</name>
<keyword evidence="12" id="KW-1185">Reference proteome</keyword>
<keyword evidence="8" id="KW-0902">Two-component regulatory system</keyword>
<keyword evidence="9" id="KW-0472">Membrane</keyword>
<dbReference type="InterPro" id="IPR050482">
    <property type="entry name" value="Sensor_HK_TwoCompSys"/>
</dbReference>
<evidence type="ECO:0000256" key="5">
    <source>
        <dbReference type="ARBA" id="ARBA00022741"/>
    </source>
</evidence>
<feature type="transmembrane region" description="Helical" evidence="9">
    <location>
        <begin position="20"/>
        <end position="43"/>
    </location>
</feature>
<dbReference type="CDD" id="cd16917">
    <property type="entry name" value="HATPase_UhpB-NarQ-NarX-like"/>
    <property type="match status" value="1"/>
</dbReference>
<dbReference type="GO" id="GO:0000155">
    <property type="term" value="F:phosphorelay sensor kinase activity"/>
    <property type="evidence" value="ECO:0007669"/>
    <property type="project" value="InterPro"/>
</dbReference>
<protein>
    <recommendedName>
        <fullName evidence="2">histidine kinase</fullName>
        <ecNumber evidence="2">2.7.13.3</ecNumber>
    </recommendedName>
</protein>
<organism evidence="11 12">
    <name type="scientific">Prauserella muralis</name>
    <dbReference type="NCBI Taxonomy" id="588067"/>
    <lineage>
        <taxon>Bacteria</taxon>
        <taxon>Bacillati</taxon>
        <taxon>Actinomycetota</taxon>
        <taxon>Actinomycetes</taxon>
        <taxon>Pseudonocardiales</taxon>
        <taxon>Pseudonocardiaceae</taxon>
        <taxon>Prauserella</taxon>
    </lineage>
</organism>